<dbReference type="OrthoDB" id="2672903at2759"/>
<proteinExistence type="predicted"/>
<feature type="transmembrane region" description="Helical" evidence="2">
    <location>
        <begin position="78"/>
        <end position="97"/>
    </location>
</feature>
<dbReference type="GeneID" id="64695601"/>
<feature type="compositionally biased region" description="Polar residues" evidence="1">
    <location>
        <begin position="1"/>
        <end position="17"/>
    </location>
</feature>
<keyword evidence="2" id="KW-0472">Membrane</keyword>
<evidence type="ECO:0000313" key="4">
    <source>
        <dbReference type="Proteomes" id="UP000823399"/>
    </source>
</evidence>
<dbReference type="RefSeq" id="XP_041297442.1">
    <property type="nucleotide sequence ID" value="XM_041433342.1"/>
</dbReference>
<accession>A0A9P7FGW9</accession>
<feature type="compositionally biased region" description="Polar residues" evidence="1">
    <location>
        <begin position="24"/>
        <end position="33"/>
    </location>
</feature>
<sequence length="127" mass="13572">MTQKPPITTTTVSVSQQPLPPNMPGTQSNVTTSAPPPMSTLIFLMRLAGTSHDAFLEGIKNSELADYAERVLSEPLKYARYTSLGILIICGIAGQGVLQSAPIAYFILSNCQILAALGVITSWHNLV</sequence>
<evidence type="ECO:0000313" key="3">
    <source>
        <dbReference type="EMBL" id="KAG2116063.1"/>
    </source>
</evidence>
<comment type="caution">
    <text evidence="3">The sequence shown here is derived from an EMBL/GenBank/DDBJ whole genome shotgun (WGS) entry which is preliminary data.</text>
</comment>
<keyword evidence="2" id="KW-0812">Transmembrane</keyword>
<evidence type="ECO:0000256" key="2">
    <source>
        <dbReference type="SAM" id="Phobius"/>
    </source>
</evidence>
<gene>
    <name evidence="3" type="ORF">F5147DRAFT_649435</name>
</gene>
<dbReference type="Proteomes" id="UP000823399">
    <property type="component" value="Unassembled WGS sequence"/>
</dbReference>
<keyword evidence="4" id="KW-1185">Reference proteome</keyword>
<keyword evidence="2" id="KW-1133">Transmembrane helix</keyword>
<protein>
    <submittedName>
        <fullName evidence="3">Uncharacterized protein</fullName>
    </submittedName>
</protein>
<feature type="region of interest" description="Disordered" evidence="1">
    <location>
        <begin position="1"/>
        <end position="34"/>
    </location>
</feature>
<name>A0A9P7FGW9_9AGAM</name>
<dbReference type="EMBL" id="JABBWM010000007">
    <property type="protein sequence ID" value="KAG2116063.1"/>
    <property type="molecule type" value="Genomic_DNA"/>
</dbReference>
<dbReference type="AlphaFoldDB" id="A0A9P7FGW9"/>
<reference evidence="3" key="1">
    <citation type="journal article" date="2020" name="New Phytol.">
        <title>Comparative genomics reveals dynamic genome evolution in host specialist ectomycorrhizal fungi.</title>
        <authorList>
            <person name="Lofgren L.A."/>
            <person name="Nguyen N.H."/>
            <person name="Vilgalys R."/>
            <person name="Ruytinx J."/>
            <person name="Liao H.L."/>
            <person name="Branco S."/>
            <person name="Kuo A."/>
            <person name="LaButti K."/>
            <person name="Lipzen A."/>
            <person name="Andreopoulos W."/>
            <person name="Pangilinan J."/>
            <person name="Riley R."/>
            <person name="Hundley H."/>
            <person name="Na H."/>
            <person name="Barry K."/>
            <person name="Grigoriev I.V."/>
            <person name="Stajich J.E."/>
            <person name="Kennedy P.G."/>
        </authorList>
    </citation>
    <scope>NUCLEOTIDE SEQUENCE</scope>
    <source>
        <strain evidence="3">FC423</strain>
    </source>
</reference>
<organism evidence="3 4">
    <name type="scientific">Suillus discolor</name>
    <dbReference type="NCBI Taxonomy" id="1912936"/>
    <lineage>
        <taxon>Eukaryota</taxon>
        <taxon>Fungi</taxon>
        <taxon>Dikarya</taxon>
        <taxon>Basidiomycota</taxon>
        <taxon>Agaricomycotina</taxon>
        <taxon>Agaricomycetes</taxon>
        <taxon>Agaricomycetidae</taxon>
        <taxon>Boletales</taxon>
        <taxon>Suillineae</taxon>
        <taxon>Suillaceae</taxon>
        <taxon>Suillus</taxon>
    </lineage>
</organism>
<evidence type="ECO:0000256" key="1">
    <source>
        <dbReference type="SAM" id="MobiDB-lite"/>
    </source>
</evidence>